<feature type="signal peptide" evidence="2">
    <location>
        <begin position="1"/>
        <end position="26"/>
    </location>
</feature>
<keyword evidence="2" id="KW-0732">Signal</keyword>
<feature type="compositionally biased region" description="Gly residues" evidence="1">
    <location>
        <begin position="394"/>
        <end position="444"/>
    </location>
</feature>
<proteinExistence type="predicted"/>
<reference evidence="3" key="1">
    <citation type="submission" date="2010-01" db="EMBL/GenBank/DDBJ databases">
        <title>Genome fragments of uncultured bacteria from the North Pacific subtropical Gyre.</title>
        <authorList>
            <person name="Pham V.D."/>
            <person name="Delong E.F."/>
        </authorList>
    </citation>
    <scope>NUCLEOTIDE SEQUENCE</scope>
</reference>
<feature type="region of interest" description="Disordered" evidence="1">
    <location>
        <begin position="389"/>
        <end position="482"/>
    </location>
</feature>
<feature type="region of interest" description="Disordered" evidence="1">
    <location>
        <begin position="209"/>
        <end position="298"/>
    </location>
</feature>
<name>E7C244_9BACT</name>
<evidence type="ECO:0000313" key="3">
    <source>
        <dbReference type="EMBL" id="ADI21518.1"/>
    </source>
</evidence>
<feature type="compositionally biased region" description="Gly residues" evidence="1">
    <location>
        <begin position="259"/>
        <end position="298"/>
    </location>
</feature>
<dbReference type="EMBL" id="GU567957">
    <property type="protein sequence ID" value="ADI21518.1"/>
    <property type="molecule type" value="Genomic_DNA"/>
</dbReference>
<feature type="compositionally biased region" description="Gly residues" evidence="1">
    <location>
        <begin position="237"/>
        <end position="246"/>
    </location>
</feature>
<evidence type="ECO:0000256" key="2">
    <source>
        <dbReference type="SAM" id="SignalP"/>
    </source>
</evidence>
<organism evidence="3">
    <name type="scientific">uncultured verrucomicrobium HF0070_15G23</name>
    <dbReference type="NCBI Taxonomy" id="723594"/>
    <lineage>
        <taxon>Bacteria</taxon>
        <taxon>Pseudomonadati</taxon>
        <taxon>Verrucomicrobiota</taxon>
        <taxon>environmental samples</taxon>
    </lineage>
</organism>
<feature type="compositionally biased region" description="Gly residues" evidence="1">
    <location>
        <begin position="216"/>
        <end position="229"/>
    </location>
</feature>
<sequence length="482" mass="47030">MKRLKFIARNAIVAVASMGITELAFAGVQNPGGGVPGFPGANGVVPGLPGANGVVPGLPGANGVVPGLPGANGVVPGLPGANGVVPGLPGANGGQQTVRPAVIQRPGWTPAMGAMSADMALSLLMGNGFMARAYYNGVPDLSSGKGAKRVRTRDLIKVKLRNIIVPYVDPLDSMTMKETMERLSNLFRESDPSKQGFNLAVNPFIDPGGAAVTPKPGGGGAGSGGGGNGIDPVTGMPIGGGGGGGSPSIDPVTGLPEPGLGGGGIGEPGLGGGGMGEPGLGGPGLGGPGLGGPGLGGPGLGGGAGGVGTAMQGAFDPEVVKVNGLGSPMVNMTAKQILDIVTMSFDHPIQYVVMDQGIMFFQQDIKFAGTVTQTFQLNLNSRTLQQLGLQTPQLGGGGGQNGGGQNGGGQNGGGGMGPSGGYPGGSSGGMGPGGPGGPGGGPGPGTTAEKNLGKFRPFNSMGGYQFNPFRSGYGRPRAEERR</sequence>
<dbReference type="AlphaFoldDB" id="E7C244"/>
<accession>E7C244</accession>
<feature type="chain" id="PRO_5003217670" evidence="2">
    <location>
        <begin position="27"/>
        <end position="482"/>
    </location>
</feature>
<evidence type="ECO:0000256" key="1">
    <source>
        <dbReference type="SAM" id="MobiDB-lite"/>
    </source>
</evidence>
<protein>
    <submittedName>
        <fullName evidence="3">Uncharacterized protein</fullName>
    </submittedName>
</protein>